<organism evidence="8 9">
    <name type="scientific">Pseudahrensia aquimaris</name>
    <dbReference type="NCBI Taxonomy" id="744461"/>
    <lineage>
        <taxon>Bacteria</taxon>
        <taxon>Pseudomonadati</taxon>
        <taxon>Pseudomonadota</taxon>
        <taxon>Alphaproteobacteria</taxon>
        <taxon>Hyphomicrobiales</taxon>
        <taxon>Ahrensiaceae</taxon>
        <taxon>Pseudahrensia</taxon>
    </lineage>
</organism>
<dbReference type="EC" id="3.4.24.-" evidence="8"/>
<dbReference type="EMBL" id="JBHTJV010000003">
    <property type="protein sequence ID" value="MFD0915521.1"/>
    <property type="molecule type" value="Genomic_DNA"/>
</dbReference>
<reference evidence="9" key="1">
    <citation type="journal article" date="2019" name="Int. J. Syst. Evol. Microbiol.">
        <title>The Global Catalogue of Microorganisms (GCM) 10K type strain sequencing project: providing services to taxonomists for standard genome sequencing and annotation.</title>
        <authorList>
            <consortium name="The Broad Institute Genomics Platform"/>
            <consortium name="The Broad Institute Genome Sequencing Center for Infectious Disease"/>
            <person name="Wu L."/>
            <person name="Ma J."/>
        </authorList>
    </citation>
    <scope>NUCLEOTIDE SEQUENCE [LARGE SCALE GENOMIC DNA]</scope>
    <source>
        <strain evidence="9">CCUG 60023</strain>
    </source>
</reference>
<dbReference type="InterPro" id="IPR011055">
    <property type="entry name" value="Dup_hybrid_motif"/>
</dbReference>
<comment type="cofactor">
    <cofactor evidence="1">
        <name>Zn(2+)</name>
        <dbReference type="ChEBI" id="CHEBI:29105"/>
    </cofactor>
</comment>
<gene>
    <name evidence="8" type="ORF">ACFQ14_03775</name>
</gene>
<dbReference type="RefSeq" id="WP_377211381.1">
    <property type="nucleotide sequence ID" value="NZ_JBHTJV010000003.1"/>
</dbReference>
<evidence type="ECO:0000256" key="5">
    <source>
        <dbReference type="ARBA" id="ARBA00022833"/>
    </source>
</evidence>
<dbReference type="GO" id="GO:0016787">
    <property type="term" value="F:hydrolase activity"/>
    <property type="evidence" value="ECO:0007669"/>
    <property type="project" value="UniProtKB-KW"/>
</dbReference>
<protein>
    <submittedName>
        <fullName evidence="8">M23 family metallopeptidase</fullName>
        <ecNumber evidence="8">3.4.24.-</ecNumber>
    </submittedName>
</protein>
<sequence>MLQNDRAENAKAAQTAQRLKIDRERFAARAAVDTVAARKMSEERVLASRIRTLQEHFLSHSQRQDLIKATMGKAKGIDGIAPVLADAMITGSISPAKTDANGLRLTTLAPSKALRGAMSDLPDIDELKTIAEDPTRYAETEEKLNESEDEQIAALKRARKKAGAKAQSIAKILKKRGISLPDSLEDSVGGPLIELKTGDRFLDTINALDETLASLSHMRTLADTLPHGSPVPGKKISSRYGARYDPFTGRRAVHGGLDFRAGTGTPVLATASGKITKAGRHGGYGKLVEIDHGNGMTTRYAHLSRIKVKIGQKIRRGVVIGKVGSTGRSTGPHLHYEVRRKGRTSDPLGFVKLAKQLKPLL</sequence>
<evidence type="ECO:0000313" key="8">
    <source>
        <dbReference type="EMBL" id="MFD0915521.1"/>
    </source>
</evidence>
<keyword evidence="9" id="KW-1185">Reference proteome</keyword>
<dbReference type="PANTHER" id="PTHR21666:SF288">
    <property type="entry name" value="CELL DIVISION PROTEIN YTFB"/>
    <property type="match status" value="1"/>
</dbReference>
<dbReference type="Pfam" id="PF01551">
    <property type="entry name" value="Peptidase_M23"/>
    <property type="match status" value="1"/>
</dbReference>
<keyword evidence="2" id="KW-0645">Protease</keyword>
<keyword evidence="6" id="KW-0482">Metalloprotease</keyword>
<dbReference type="InterPro" id="IPR050570">
    <property type="entry name" value="Cell_wall_metabolism_enzyme"/>
</dbReference>
<evidence type="ECO:0000256" key="2">
    <source>
        <dbReference type="ARBA" id="ARBA00022670"/>
    </source>
</evidence>
<dbReference type="InterPro" id="IPR016047">
    <property type="entry name" value="M23ase_b-sheet_dom"/>
</dbReference>
<evidence type="ECO:0000259" key="7">
    <source>
        <dbReference type="Pfam" id="PF01551"/>
    </source>
</evidence>
<keyword evidence="3" id="KW-0479">Metal-binding</keyword>
<name>A0ABW3FFC8_9HYPH</name>
<dbReference type="Proteomes" id="UP001597101">
    <property type="component" value="Unassembled WGS sequence"/>
</dbReference>
<dbReference type="SUPFAM" id="SSF51261">
    <property type="entry name" value="Duplicated hybrid motif"/>
    <property type="match status" value="1"/>
</dbReference>
<comment type="caution">
    <text evidence="8">The sequence shown here is derived from an EMBL/GenBank/DDBJ whole genome shotgun (WGS) entry which is preliminary data.</text>
</comment>
<dbReference type="PANTHER" id="PTHR21666">
    <property type="entry name" value="PEPTIDASE-RELATED"/>
    <property type="match status" value="1"/>
</dbReference>
<keyword evidence="5" id="KW-0862">Zinc</keyword>
<evidence type="ECO:0000313" key="9">
    <source>
        <dbReference type="Proteomes" id="UP001597101"/>
    </source>
</evidence>
<proteinExistence type="predicted"/>
<evidence type="ECO:0000256" key="3">
    <source>
        <dbReference type="ARBA" id="ARBA00022723"/>
    </source>
</evidence>
<dbReference type="Gene3D" id="2.70.70.10">
    <property type="entry name" value="Glucose Permease (Domain IIA)"/>
    <property type="match status" value="1"/>
</dbReference>
<feature type="domain" description="M23ase beta-sheet core" evidence="7">
    <location>
        <begin position="253"/>
        <end position="347"/>
    </location>
</feature>
<dbReference type="CDD" id="cd12797">
    <property type="entry name" value="M23_peptidase"/>
    <property type="match status" value="1"/>
</dbReference>
<accession>A0ABW3FFC8</accession>
<evidence type="ECO:0000256" key="1">
    <source>
        <dbReference type="ARBA" id="ARBA00001947"/>
    </source>
</evidence>
<evidence type="ECO:0000256" key="4">
    <source>
        <dbReference type="ARBA" id="ARBA00022801"/>
    </source>
</evidence>
<keyword evidence="4 8" id="KW-0378">Hydrolase</keyword>
<evidence type="ECO:0000256" key="6">
    <source>
        <dbReference type="ARBA" id="ARBA00023049"/>
    </source>
</evidence>